<evidence type="ECO:0008006" key="3">
    <source>
        <dbReference type="Google" id="ProtNLM"/>
    </source>
</evidence>
<accession>A0A3N4M7P4</accession>
<evidence type="ECO:0000313" key="2">
    <source>
        <dbReference type="Proteomes" id="UP000279089"/>
    </source>
</evidence>
<protein>
    <recommendedName>
        <fullName evidence="3">Tail fiber domain-containing protein</fullName>
    </recommendedName>
</protein>
<keyword evidence="2" id="KW-1185">Reference proteome</keyword>
<comment type="caution">
    <text evidence="1">The sequence shown here is derived from an EMBL/GenBank/DDBJ whole genome shotgun (WGS) entry which is preliminary data.</text>
</comment>
<dbReference type="EMBL" id="RMBX01000012">
    <property type="protein sequence ID" value="RPD39255.1"/>
    <property type="molecule type" value="Genomic_DNA"/>
</dbReference>
<dbReference type="AlphaFoldDB" id="A0A3N4M7P4"/>
<evidence type="ECO:0000313" key="1">
    <source>
        <dbReference type="EMBL" id="RPD39255.1"/>
    </source>
</evidence>
<reference evidence="2" key="1">
    <citation type="submission" date="2018-11" db="EMBL/GenBank/DDBJ databases">
        <title>Chitinophaga lutea sp.nov., isolate from arsenic contaminated soil.</title>
        <authorList>
            <person name="Zong Y."/>
        </authorList>
    </citation>
    <scope>NUCLEOTIDE SEQUENCE [LARGE SCALE GENOMIC DNA]</scope>
    <source>
        <strain evidence="2">YLT18</strain>
    </source>
</reference>
<gene>
    <name evidence="1" type="ORF">EG028_21835</name>
</gene>
<name>A0A3N4M7P4_9BACT</name>
<dbReference type="Proteomes" id="UP000279089">
    <property type="component" value="Unassembled WGS sequence"/>
</dbReference>
<organism evidence="1 2">
    <name type="scientific">Chitinophaga barathri</name>
    <dbReference type="NCBI Taxonomy" id="1647451"/>
    <lineage>
        <taxon>Bacteria</taxon>
        <taxon>Pseudomonadati</taxon>
        <taxon>Bacteroidota</taxon>
        <taxon>Chitinophagia</taxon>
        <taxon>Chitinophagales</taxon>
        <taxon>Chitinophagaceae</taxon>
        <taxon>Chitinophaga</taxon>
    </lineage>
</organism>
<sequence>MFLLLLSISCAYAQQNTDPYPITGNLGLGTGTGKPTAAALEIAGGPSWTTATWRKSIRLRAGGAVRFINGGTSYFGIGSTTPDGLYFFSSTGDTSTSPISYRMALLANGNVGIGTITPTAQLDVHGNFRLGIGAGTGGTAYCIGFTRIGNPHLFGTTGEGLTLGGDVTGKDMVVLPNGNVGIGTVSPQAKLAVNGTVYARKIKVTQTAADWPDYVFAKDYKLPALYDVETFVNRHQHLPEMPSAAEVEKDGADLGEMNKKLLKKVEELTLYVIEMNKKHEALTEEVRQMKKQIKK</sequence>
<proteinExistence type="predicted"/>